<dbReference type="InterPro" id="IPR017039">
    <property type="entry name" value="Virul_fac_BrkB"/>
</dbReference>
<feature type="transmembrane region" description="Helical" evidence="6">
    <location>
        <begin position="242"/>
        <end position="262"/>
    </location>
</feature>
<dbReference type="EMBL" id="CADCUV010000111">
    <property type="protein sequence ID" value="CAA9419618.1"/>
    <property type="molecule type" value="Genomic_DNA"/>
</dbReference>
<evidence type="ECO:0000256" key="4">
    <source>
        <dbReference type="ARBA" id="ARBA00022989"/>
    </source>
</evidence>
<proteinExistence type="predicted"/>
<feature type="transmembrane region" description="Helical" evidence="6">
    <location>
        <begin position="209"/>
        <end position="230"/>
    </location>
</feature>
<evidence type="ECO:0000256" key="2">
    <source>
        <dbReference type="ARBA" id="ARBA00022475"/>
    </source>
</evidence>
<dbReference type="AlphaFoldDB" id="A0A6J4PLR8"/>
<name>A0A6J4PLR8_9ACTN</name>
<feature type="transmembrane region" description="Helical" evidence="6">
    <location>
        <begin position="274"/>
        <end position="297"/>
    </location>
</feature>
<sequence>MEPDMPPEELRALARRPARGSLKNFFGDMRDLMQVQTLKATFQEFVRDDALGLAAQLAYYLILAIFPFILFLVAVLDAFGSSSPQFVDELFEYLRTVMPAQVFDLIETYTERSLRNEDTAPGLLSVGILGSIWATSNTFSALINALNRAYDVQETRPFWKVKGIAILMTLGLSVLVLGGVLLLIAGPSIGETIAEVFTLDDEFVVVWNVARWPAALLCMVATVALLFYFAPDAGQPFRWITPGGFVGIALWVLASLAFNLYLGSDFNTYDKTYGSIGTVIVLLLYLYISSLTILFGATLNATLVRMKEEISGEQILDAQPAYEKPDILDEKAIEEIQDAGK</sequence>
<feature type="transmembrane region" description="Helical" evidence="6">
    <location>
        <begin position="164"/>
        <end position="189"/>
    </location>
</feature>
<dbReference type="PIRSF" id="PIRSF035875">
    <property type="entry name" value="RNase_BN"/>
    <property type="match status" value="1"/>
</dbReference>
<feature type="transmembrane region" description="Helical" evidence="6">
    <location>
        <begin position="122"/>
        <end position="143"/>
    </location>
</feature>
<evidence type="ECO:0000256" key="5">
    <source>
        <dbReference type="ARBA" id="ARBA00023136"/>
    </source>
</evidence>
<evidence type="ECO:0000256" key="6">
    <source>
        <dbReference type="SAM" id="Phobius"/>
    </source>
</evidence>
<evidence type="ECO:0000313" key="7">
    <source>
        <dbReference type="EMBL" id="CAA9419618.1"/>
    </source>
</evidence>
<evidence type="ECO:0000256" key="3">
    <source>
        <dbReference type="ARBA" id="ARBA00022692"/>
    </source>
</evidence>
<reference evidence="7" key="1">
    <citation type="submission" date="2020-02" db="EMBL/GenBank/DDBJ databases">
        <authorList>
            <person name="Meier V. D."/>
        </authorList>
    </citation>
    <scope>NUCLEOTIDE SEQUENCE</scope>
    <source>
        <strain evidence="7">AVDCRST_MAG22</strain>
    </source>
</reference>
<dbReference type="NCBIfam" id="TIGR00765">
    <property type="entry name" value="yihY_not_rbn"/>
    <property type="match status" value="1"/>
</dbReference>
<organism evidence="7">
    <name type="scientific">uncultured Rubrobacteraceae bacterium</name>
    <dbReference type="NCBI Taxonomy" id="349277"/>
    <lineage>
        <taxon>Bacteria</taxon>
        <taxon>Bacillati</taxon>
        <taxon>Actinomycetota</taxon>
        <taxon>Rubrobacteria</taxon>
        <taxon>Rubrobacterales</taxon>
        <taxon>Rubrobacteraceae</taxon>
        <taxon>environmental samples</taxon>
    </lineage>
</organism>
<keyword evidence="3 6" id="KW-0812">Transmembrane</keyword>
<dbReference type="PANTHER" id="PTHR30213:SF0">
    <property type="entry name" value="UPF0761 MEMBRANE PROTEIN YIHY"/>
    <property type="match status" value="1"/>
</dbReference>
<keyword evidence="5 6" id="KW-0472">Membrane</keyword>
<feature type="transmembrane region" description="Helical" evidence="6">
    <location>
        <begin position="57"/>
        <end position="76"/>
    </location>
</feature>
<evidence type="ECO:0000256" key="1">
    <source>
        <dbReference type="ARBA" id="ARBA00004651"/>
    </source>
</evidence>
<keyword evidence="4 6" id="KW-1133">Transmembrane helix</keyword>
<dbReference type="GO" id="GO:0005886">
    <property type="term" value="C:plasma membrane"/>
    <property type="evidence" value="ECO:0007669"/>
    <property type="project" value="UniProtKB-SubCell"/>
</dbReference>
<keyword evidence="2" id="KW-1003">Cell membrane</keyword>
<dbReference type="Pfam" id="PF03631">
    <property type="entry name" value="Virul_fac_BrkB"/>
    <property type="match status" value="1"/>
</dbReference>
<dbReference type="PANTHER" id="PTHR30213">
    <property type="entry name" value="INNER MEMBRANE PROTEIN YHJD"/>
    <property type="match status" value="1"/>
</dbReference>
<protein>
    <submittedName>
        <fullName evidence="7">Inner membrane protein YihY, formerly thought to be RNase BN</fullName>
    </submittedName>
</protein>
<gene>
    <name evidence="7" type="ORF">AVDCRST_MAG22-2462</name>
</gene>
<comment type="subcellular location">
    <subcellularLocation>
        <location evidence="1">Cell membrane</location>
        <topology evidence="1">Multi-pass membrane protein</topology>
    </subcellularLocation>
</comment>
<accession>A0A6J4PLR8</accession>